<dbReference type="SUPFAM" id="SSF161098">
    <property type="entry name" value="MetI-like"/>
    <property type="match status" value="1"/>
</dbReference>
<dbReference type="PATRIC" id="fig|1195236.3.peg.4254"/>
<keyword evidence="6 7" id="KW-0472">Membrane</keyword>
<dbReference type="PANTHER" id="PTHR30193">
    <property type="entry name" value="ABC TRANSPORTER PERMEASE PROTEIN"/>
    <property type="match status" value="1"/>
</dbReference>
<keyword evidence="5 7" id="KW-1133">Transmembrane helix</keyword>
<dbReference type="InterPro" id="IPR000515">
    <property type="entry name" value="MetI-like"/>
</dbReference>
<evidence type="ECO:0000259" key="8">
    <source>
        <dbReference type="PROSITE" id="PS50928"/>
    </source>
</evidence>
<feature type="transmembrane region" description="Helical" evidence="7">
    <location>
        <begin position="118"/>
        <end position="138"/>
    </location>
</feature>
<dbReference type="AlphaFoldDB" id="S0FPA7"/>
<dbReference type="InterPro" id="IPR051393">
    <property type="entry name" value="ABC_transporter_permease"/>
</dbReference>
<keyword evidence="3" id="KW-1003">Cell membrane</keyword>
<dbReference type="Gene3D" id="1.10.3720.10">
    <property type="entry name" value="MetI-like"/>
    <property type="match status" value="1"/>
</dbReference>
<evidence type="ECO:0000256" key="1">
    <source>
        <dbReference type="ARBA" id="ARBA00004651"/>
    </source>
</evidence>
<comment type="subcellular location">
    <subcellularLocation>
        <location evidence="1 7">Cell membrane</location>
        <topology evidence="1 7">Multi-pass membrane protein</topology>
    </subcellularLocation>
</comment>
<dbReference type="PROSITE" id="PS50928">
    <property type="entry name" value="ABC_TM1"/>
    <property type="match status" value="1"/>
</dbReference>
<dbReference type="Proteomes" id="UP000014155">
    <property type="component" value="Unassembled WGS sequence"/>
</dbReference>
<dbReference type="PANTHER" id="PTHR30193:SF1">
    <property type="entry name" value="ABC TRANSPORTER PERMEASE PROTEIN YESP-RELATED"/>
    <property type="match status" value="1"/>
</dbReference>
<keyword evidence="2 7" id="KW-0813">Transport</keyword>
<feature type="transmembrane region" description="Helical" evidence="7">
    <location>
        <begin position="274"/>
        <end position="293"/>
    </location>
</feature>
<gene>
    <name evidence="9" type="ORF">CTER_4040</name>
</gene>
<dbReference type="EMBL" id="AORV01000058">
    <property type="protein sequence ID" value="EMS70288.1"/>
    <property type="molecule type" value="Genomic_DNA"/>
</dbReference>
<dbReference type="RefSeq" id="WP_004628923.1">
    <property type="nucleotide sequence ID" value="NZ_AORV01000058.1"/>
</dbReference>
<keyword evidence="4 7" id="KW-0812">Transmembrane</keyword>
<feature type="transmembrane region" description="Helical" evidence="7">
    <location>
        <begin position="212"/>
        <end position="236"/>
    </location>
</feature>
<evidence type="ECO:0000313" key="9">
    <source>
        <dbReference type="EMBL" id="EMS70288.1"/>
    </source>
</evidence>
<accession>S0FPA7</accession>
<organism evidence="9 10">
    <name type="scientific">Ruminiclostridium cellobioparum subsp. termitidis CT1112</name>
    <dbReference type="NCBI Taxonomy" id="1195236"/>
    <lineage>
        <taxon>Bacteria</taxon>
        <taxon>Bacillati</taxon>
        <taxon>Bacillota</taxon>
        <taxon>Clostridia</taxon>
        <taxon>Eubacteriales</taxon>
        <taxon>Oscillospiraceae</taxon>
        <taxon>Ruminiclostridium</taxon>
    </lineage>
</organism>
<keyword evidence="10" id="KW-1185">Reference proteome</keyword>
<name>S0FPA7_RUMCE</name>
<comment type="caution">
    <text evidence="9">The sequence shown here is derived from an EMBL/GenBank/DDBJ whole genome shotgun (WGS) entry which is preliminary data.</text>
</comment>
<dbReference type="GO" id="GO:0005886">
    <property type="term" value="C:plasma membrane"/>
    <property type="evidence" value="ECO:0007669"/>
    <property type="project" value="UniProtKB-SubCell"/>
</dbReference>
<feature type="transmembrane region" description="Helical" evidence="7">
    <location>
        <begin position="167"/>
        <end position="191"/>
    </location>
</feature>
<evidence type="ECO:0000313" key="10">
    <source>
        <dbReference type="Proteomes" id="UP000014155"/>
    </source>
</evidence>
<evidence type="ECO:0000256" key="6">
    <source>
        <dbReference type="ARBA" id="ARBA00023136"/>
    </source>
</evidence>
<protein>
    <submittedName>
        <fullName evidence="9">ABC transporter, permease protein</fullName>
    </submittedName>
</protein>
<dbReference type="STRING" id="1195236.CTER_4040"/>
<proteinExistence type="inferred from homology"/>
<dbReference type="eggNOG" id="COG1175">
    <property type="taxonomic scope" value="Bacteria"/>
</dbReference>
<feature type="transmembrane region" description="Helical" evidence="7">
    <location>
        <begin position="85"/>
        <end position="106"/>
    </location>
</feature>
<evidence type="ECO:0000256" key="5">
    <source>
        <dbReference type="ARBA" id="ARBA00022989"/>
    </source>
</evidence>
<dbReference type="GO" id="GO:0055085">
    <property type="term" value="P:transmembrane transport"/>
    <property type="evidence" value="ECO:0007669"/>
    <property type="project" value="InterPro"/>
</dbReference>
<dbReference type="SUPFAM" id="SSF160964">
    <property type="entry name" value="MalF N-terminal region-like"/>
    <property type="match status" value="1"/>
</dbReference>
<sequence>MTTDYETHIKSGRRLKSDAIHGILFTAPAITGFIALTLIPMIVSLFLSFTDYSGFNMPKFTGLANYQKMFSGEDLFFYKSLKATAYYTLLSVPASIIFSFAIALLLNSDIKFRAFFRTVFYIPTIVPAVATAVIWLWILNPDFGLVNTLLMKLGLPVSSWLFDEKSVIPTIVLIGLWGTGGTMVIFLAGLQDIPKHYYEAIDVDGGNSFHKLFNITIPLMTPTIFFNAIMAIIGSFQIFTQAYIMTNGGPNDASLFFVFYLYREAFQRSNMGYASALAWILFIIIVVFSAIILKTQNKWVYYEGEKA</sequence>
<feature type="domain" description="ABC transmembrane type-1" evidence="8">
    <location>
        <begin position="81"/>
        <end position="292"/>
    </location>
</feature>
<evidence type="ECO:0000256" key="4">
    <source>
        <dbReference type="ARBA" id="ARBA00022692"/>
    </source>
</evidence>
<feature type="transmembrane region" description="Helical" evidence="7">
    <location>
        <begin position="20"/>
        <end position="47"/>
    </location>
</feature>
<evidence type="ECO:0000256" key="7">
    <source>
        <dbReference type="RuleBase" id="RU363032"/>
    </source>
</evidence>
<reference evidence="9 10" key="1">
    <citation type="journal article" date="2013" name="Genome Announc.">
        <title>Draft Genome Sequence of the Cellulolytic, Mesophilic, Anaerobic Bacterium Clostridium termitidis Strain CT1112 (DSM 5398).</title>
        <authorList>
            <person name="Lal S."/>
            <person name="Ramachandran U."/>
            <person name="Zhang X."/>
            <person name="Munir R."/>
            <person name="Sparling R."/>
            <person name="Levin D.B."/>
        </authorList>
    </citation>
    <scope>NUCLEOTIDE SEQUENCE [LARGE SCALE GENOMIC DNA]</scope>
    <source>
        <strain evidence="9 10">CT1112</strain>
    </source>
</reference>
<evidence type="ECO:0000256" key="2">
    <source>
        <dbReference type="ARBA" id="ARBA00022448"/>
    </source>
</evidence>
<dbReference type="Pfam" id="PF00528">
    <property type="entry name" value="BPD_transp_1"/>
    <property type="match status" value="1"/>
</dbReference>
<comment type="similarity">
    <text evidence="7">Belongs to the binding-protein-dependent transport system permease family.</text>
</comment>
<evidence type="ECO:0000256" key="3">
    <source>
        <dbReference type="ARBA" id="ARBA00022475"/>
    </source>
</evidence>
<dbReference type="InterPro" id="IPR035906">
    <property type="entry name" value="MetI-like_sf"/>
</dbReference>
<dbReference type="CDD" id="cd06261">
    <property type="entry name" value="TM_PBP2"/>
    <property type="match status" value="1"/>
</dbReference>